<protein>
    <submittedName>
        <fullName evidence="2">YhfZ C-terminal domain-containing protein</fullName>
    </submittedName>
</protein>
<dbReference type="EMBL" id="FPBV01000029">
    <property type="protein sequence ID" value="SFV06193.1"/>
    <property type="molecule type" value="Genomic_DNA"/>
</dbReference>
<proteinExistence type="predicted"/>
<dbReference type="InterPro" id="IPR032791">
    <property type="entry name" value="YhfZ_C"/>
</dbReference>
<evidence type="ECO:0000313" key="2">
    <source>
        <dbReference type="EMBL" id="SFV06193.1"/>
    </source>
</evidence>
<gene>
    <name evidence="2" type="ORF">SAMN05421543_1298</name>
</gene>
<reference evidence="3" key="1">
    <citation type="submission" date="2016-10" db="EMBL/GenBank/DDBJ databases">
        <authorList>
            <person name="Varghese N."/>
        </authorList>
    </citation>
    <scope>NUCLEOTIDE SEQUENCE [LARGE SCALE GENOMIC DNA]</scope>
    <source>
        <strain evidence="3">DSM 17980</strain>
    </source>
</reference>
<sequence length="200" mass="22328">MYAAFERQNIPFHITYMRGGVNRVKALCEGRYDFAVLSARAAAQAAADYPVELLYSFGPGTYVGAHGLLFRDPERHSVEPGMKIGVDSSSADQYTLTMALCQGVDVEFVELPYMQIMEQLAIGNIDAAVWNVDEVEQRFGRRSSVYIVPLDFNEDDATEAAIVVRREDLGIFQNLLRIVDMGQVIAVQRAVLDGVRVPRY</sequence>
<evidence type="ECO:0000313" key="3">
    <source>
        <dbReference type="Proteomes" id="UP000183508"/>
    </source>
</evidence>
<keyword evidence="3" id="KW-1185">Reference proteome</keyword>
<dbReference type="Pfam" id="PF14503">
    <property type="entry name" value="YhfZ_C"/>
    <property type="match status" value="1"/>
</dbReference>
<dbReference type="STRING" id="392015.SAMN05421543_1298"/>
<evidence type="ECO:0000259" key="1">
    <source>
        <dbReference type="Pfam" id="PF14503"/>
    </source>
</evidence>
<dbReference type="Gene3D" id="3.40.190.10">
    <property type="entry name" value="Periplasmic binding protein-like II"/>
    <property type="match status" value="2"/>
</dbReference>
<name>A0A1I7L904_9BACL</name>
<dbReference type="AlphaFoldDB" id="A0A1I7L904"/>
<accession>A0A1I7L904</accession>
<feature type="domain" description="Uncharacterised protein YhfZ C-terminal" evidence="1">
    <location>
        <begin position="1"/>
        <end position="200"/>
    </location>
</feature>
<dbReference type="SUPFAM" id="SSF53850">
    <property type="entry name" value="Periplasmic binding protein-like II"/>
    <property type="match status" value="1"/>
</dbReference>
<dbReference type="Proteomes" id="UP000183508">
    <property type="component" value="Unassembled WGS sequence"/>
</dbReference>
<organism evidence="2 3">
    <name type="scientific">Alicyclobacillus macrosporangiidus</name>
    <dbReference type="NCBI Taxonomy" id="392015"/>
    <lineage>
        <taxon>Bacteria</taxon>
        <taxon>Bacillati</taxon>
        <taxon>Bacillota</taxon>
        <taxon>Bacilli</taxon>
        <taxon>Bacillales</taxon>
        <taxon>Alicyclobacillaceae</taxon>
        <taxon>Alicyclobacillus</taxon>
    </lineage>
</organism>